<proteinExistence type="inferred from homology"/>
<keyword evidence="5" id="KW-0496">Mitochondrion</keyword>
<evidence type="ECO:0000256" key="3">
    <source>
        <dbReference type="ARBA" id="ARBA00022989"/>
    </source>
</evidence>
<dbReference type="InterPro" id="IPR002994">
    <property type="entry name" value="Surf1/Shy1"/>
</dbReference>
<evidence type="ECO:0000256" key="5">
    <source>
        <dbReference type="RuleBase" id="RU363076"/>
    </source>
</evidence>
<comment type="caution">
    <text evidence="6">The sequence shown here is derived from an EMBL/GenBank/DDBJ whole genome shotgun (WGS) entry which is preliminary data.</text>
</comment>
<dbReference type="OrthoDB" id="10040024at2759"/>
<dbReference type="GO" id="GO:0005743">
    <property type="term" value="C:mitochondrial inner membrane"/>
    <property type="evidence" value="ECO:0007669"/>
    <property type="project" value="UniProtKB-SubCell"/>
</dbReference>
<feature type="transmembrane region" description="Helical" evidence="5">
    <location>
        <begin position="47"/>
        <end position="67"/>
    </location>
</feature>
<comment type="function">
    <text evidence="5">Probably involved in the biogenesis of the COX complex.</text>
</comment>
<evidence type="ECO:0000313" key="7">
    <source>
        <dbReference type="Proteomes" id="UP000654370"/>
    </source>
</evidence>
<dbReference type="PROSITE" id="PS50895">
    <property type="entry name" value="SURF1"/>
    <property type="match status" value="1"/>
</dbReference>
<comment type="subcellular location">
    <subcellularLocation>
        <location evidence="1">Membrane</location>
    </subcellularLocation>
    <subcellularLocation>
        <location evidence="5">Mitochondrion inner membrane</location>
        <topology evidence="5">Multi-pass membrane protein</topology>
    </subcellularLocation>
</comment>
<keyword evidence="7" id="KW-1185">Reference proteome</keyword>
<dbReference type="EMBL" id="JAEPQZ010000004">
    <property type="protein sequence ID" value="KAG2182410.1"/>
    <property type="molecule type" value="Genomic_DNA"/>
</dbReference>
<dbReference type="Proteomes" id="UP000654370">
    <property type="component" value="Unassembled WGS sequence"/>
</dbReference>
<evidence type="ECO:0000256" key="4">
    <source>
        <dbReference type="ARBA" id="ARBA00023136"/>
    </source>
</evidence>
<dbReference type="PANTHER" id="PTHR23427">
    <property type="entry name" value="SURFEIT LOCUS PROTEIN"/>
    <property type="match status" value="1"/>
</dbReference>
<accession>A0A8H7PYV2</accession>
<sequence length="289" mass="33390">MQSFFRPSVRYRPLLKQTWNLQPLKAPSGVRYLSTDAEEIYKPRRRLGLGTLALCTIPFITFGLGTWQVQRLRWKTHLIEDMEERMAKSPIPLPKRVNAQAVKDFEYRRVRVSGVYDHTKEMLLGPRTRGDGNSGYFLITPLRRENGSIVLVKRGWVPTEKKEQSTRPESLDEGVQEIEGLLRGTEMKNSFTPDNEIENNQWFWVDVDTMSELTGAEPVVIERVSDKPASQENELIRRGIPVGRSPVVEVRNSHLQYIITWYSLSAATTAMLWILLKRPAARPNKMRRI</sequence>
<evidence type="ECO:0000256" key="2">
    <source>
        <dbReference type="ARBA" id="ARBA00022692"/>
    </source>
</evidence>
<protein>
    <recommendedName>
        <fullName evidence="5">SURF1-like protein</fullName>
    </recommendedName>
</protein>
<keyword evidence="5" id="KW-0999">Mitochondrion inner membrane</keyword>
<evidence type="ECO:0000256" key="1">
    <source>
        <dbReference type="ARBA" id="ARBA00004370"/>
    </source>
</evidence>
<dbReference type="InterPro" id="IPR045214">
    <property type="entry name" value="Surf1/Surf4"/>
</dbReference>
<dbReference type="CDD" id="cd06662">
    <property type="entry name" value="SURF1"/>
    <property type="match status" value="1"/>
</dbReference>
<organism evidence="6 7">
    <name type="scientific">Mortierella isabellina</name>
    <name type="common">Filamentous fungus</name>
    <name type="synonym">Umbelopsis isabellina</name>
    <dbReference type="NCBI Taxonomy" id="91625"/>
    <lineage>
        <taxon>Eukaryota</taxon>
        <taxon>Fungi</taxon>
        <taxon>Fungi incertae sedis</taxon>
        <taxon>Mucoromycota</taxon>
        <taxon>Mucoromycotina</taxon>
        <taxon>Umbelopsidomycetes</taxon>
        <taxon>Umbelopsidales</taxon>
        <taxon>Umbelopsidaceae</taxon>
        <taxon>Umbelopsis</taxon>
    </lineage>
</organism>
<dbReference type="GO" id="GO:0033617">
    <property type="term" value="P:mitochondrial respiratory chain complex IV assembly"/>
    <property type="evidence" value="ECO:0007669"/>
    <property type="project" value="TreeGrafter"/>
</dbReference>
<dbReference type="AlphaFoldDB" id="A0A8H7PYV2"/>
<name>A0A8H7PYV2_MORIS</name>
<dbReference type="Pfam" id="PF02104">
    <property type="entry name" value="SURF1"/>
    <property type="match status" value="1"/>
</dbReference>
<keyword evidence="2 5" id="KW-0812">Transmembrane</keyword>
<evidence type="ECO:0000313" key="6">
    <source>
        <dbReference type="EMBL" id="KAG2182410.1"/>
    </source>
</evidence>
<keyword evidence="3 5" id="KW-1133">Transmembrane helix</keyword>
<reference evidence="6" key="1">
    <citation type="submission" date="2020-12" db="EMBL/GenBank/DDBJ databases">
        <title>Metabolic potential, ecology and presence of endohyphal bacteria is reflected in genomic diversity of Mucoromycotina.</title>
        <authorList>
            <person name="Muszewska A."/>
            <person name="Okrasinska A."/>
            <person name="Steczkiewicz K."/>
            <person name="Drgas O."/>
            <person name="Orlowska M."/>
            <person name="Perlinska-Lenart U."/>
            <person name="Aleksandrzak-Piekarczyk T."/>
            <person name="Szatraj K."/>
            <person name="Zielenkiewicz U."/>
            <person name="Pilsyk S."/>
            <person name="Malc E."/>
            <person name="Mieczkowski P."/>
            <person name="Kruszewska J.S."/>
            <person name="Biernat P."/>
            <person name="Pawlowska J."/>
        </authorList>
    </citation>
    <scope>NUCLEOTIDE SEQUENCE</scope>
    <source>
        <strain evidence="6">WA0000067209</strain>
    </source>
</reference>
<gene>
    <name evidence="6" type="ORF">INT43_007340</name>
</gene>
<keyword evidence="4 5" id="KW-0472">Membrane</keyword>
<dbReference type="PANTHER" id="PTHR23427:SF2">
    <property type="entry name" value="SURFEIT LOCUS PROTEIN 1"/>
    <property type="match status" value="1"/>
</dbReference>
<feature type="transmembrane region" description="Helical" evidence="5">
    <location>
        <begin position="255"/>
        <end position="276"/>
    </location>
</feature>
<comment type="similarity">
    <text evidence="5">Belongs to the SURF1 family.</text>
</comment>